<dbReference type="InterPro" id="IPR027417">
    <property type="entry name" value="P-loop_NTPase"/>
</dbReference>
<gene>
    <name evidence="1" type="ORF">B8W69_27595</name>
</gene>
<proteinExistence type="predicted"/>
<dbReference type="Gene3D" id="3.40.50.300">
    <property type="entry name" value="P-loop containing nucleotide triphosphate hydrolases"/>
    <property type="match status" value="1"/>
</dbReference>
<protein>
    <recommendedName>
        <fullName evidence="3">Sulfotransferase family protein</fullName>
    </recommendedName>
</protein>
<evidence type="ECO:0000313" key="2">
    <source>
        <dbReference type="Proteomes" id="UP000242320"/>
    </source>
</evidence>
<dbReference type="OrthoDB" id="5380394at2"/>
<sequence>MNLADLARWTPVRLDFSGTTPMVYWADLSAVRFVEPFFDQTVTRWASGPQARPPVRTGLEELVALDSEPSLEPAGMIFHLSRCGSTLVSRLLGTLPGVVVLNEPAPLNTLLGLASDRLDEPELIAAVRLVVRALGRCRHGDERCVVLKCSSWNIRRRAILSAAFPDTPWIWVQRDPARVLASLLANPPGWLGLQAAPDRAAARFGLDPAAVPAMTREEFAARALGAMLQAAASDPVGRLCVDHADLPAAVWQRVVPHFGFDADPTAITRMTVQSRLYAKDFAPRIFTGDLPEQRPMTDDMVRAAQRFAEVGYRGLASVDQDGTEPPAAQPFTS</sequence>
<keyword evidence="2" id="KW-1185">Reference proteome</keyword>
<evidence type="ECO:0000313" key="1">
    <source>
        <dbReference type="EMBL" id="OSC21907.1"/>
    </source>
</evidence>
<evidence type="ECO:0008006" key="3">
    <source>
        <dbReference type="Google" id="ProtNLM"/>
    </source>
</evidence>
<organism evidence="1 2">
    <name type="scientific">Mycolicibacterium vulneris</name>
    <dbReference type="NCBI Taxonomy" id="547163"/>
    <lineage>
        <taxon>Bacteria</taxon>
        <taxon>Bacillati</taxon>
        <taxon>Actinomycetota</taxon>
        <taxon>Actinomycetes</taxon>
        <taxon>Mycobacteriales</taxon>
        <taxon>Mycobacteriaceae</taxon>
        <taxon>Mycolicibacterium</taxon>
    </lineage>
</organism>
<comment type="caution">
    <text evidence="1">The sequence shown here is derived from an EMBL/GenBank/DDBJ whole genome shotgun (WGS) entry which is preliminary data.</text>
</comment>
<reference evidence="1 2" key="1">
    <citation type="submission" date="2017-04" db="EMBL/GenBank/DDBJ databases">
        <title>The new phylogeny of genus Mycobacterium.</title>
        <authorList>
            <person name="Tortoli E."/>
            <person name="Trovato A."/>
            <person name="Cirillo D.M."/>
        </authorList>
    </citation>
    <scope>NUCLEOTIDE SEQUENCE [LARGE SCALE GENOMIC DNA]</scope>
    <source>
        <strain evidence="1 2">DSM 45247</strain>
    </source>
</reference>
<dbReference type="AlphaFoldDB" id="A0A1X2KJP0"/>
<dbReference type="Proteomes" id="UP000242320">
    <property type="component" value="Unassembled WGS sequence"/>
</dbReference>
<dbReference type="SUPFAM" id="SSF52540">
    <property type="entry name" value="P-loop containing nucleoside triphosphate hydrolases"/>
    <property type="match status" value="1"/>
</dbReference>
<dbReference type="EMBL" id="NCXM01000045">
    <property type="protein sequence ID" value="OSC21907.1"/>
    <property type="molecule type" value="Genomic_DNA"/>
</dbReference>
<accession>A0A1X2KJP0</accession>
<dbReference type="RefSeq" id="WP_085292858.1">
    <property type="nucleotide sequence ID" value="NZ_NCXM01000045.1"/>
</dbReference>
<name>A0A1X2KJP0_9MYCO</name>